<evidence type="ECO:0000259" key="6">
    <source>
        <dbReference type="Pfam" id="PF07992"/>
    </source>
</evidence>
<evidence type="ECO:0000256" key="1">
    <source>
        <dbReference type="ARBA" id="ARBA00006442"/>
    </source>
</evidence>
<evidence type="ECO:0000313" key="7">
    <source>
        <dbReference type="EMBL" id="ONM58290.1"/>
    </source>
</evidence>
<keyword evidence="3" id="KW-0274">FAD</keyword>
<feature type="region of interest" description="Disordered" evidence="5">
    <location>
        <begin position="1"/>
        <end position="33"/>
    </location>
</feature>
<dbReference type="Gene3D" id="3.50.50.60">
    <property type="entry name" value="FAD/NAD(P)-binding domain"/>
    <property type="match status" value="2"/>
</dbReference>
<evidence type="ECO:0000256" key="2">
    <source>
        <dbReference type="ARBA" id="ARBA00022630"/>
    </source>
</evidence>
<dbReference type="Pfam" id="PF07992">
    <property type="entry name" value="Pyr_redox_2"/>
    <property type="match status" value="1"/>
</dbReference>
<accession>A0A1D6IF39</accession>
<comment type="similarity">
    <text evidence="1">Belongs to the FAD-dependent oxidoreductase family.</text>
</comment>
<proteinExistence type="inferred from homology"/>
<dbReference type="PANTHER" id="PTHR43735">
    <property type="entry name" value="APOPTOSIS-INDUCING FACTOR 1"/>
    <property type="match status" value="1"/>
</dbReference>
<organism evidence="7">
    <name type="scientific">Zea mays</name>
    <name type="common">Maize</name>
    <dbReference type="NCBI Taxonomy" id="4577"/>
    <lineage>
        <taxon>Eukaryota</taxon>
        <taxon>Viridiplantae</taxon>
        <taxon>Streptophyta</taxon>
        <taxon>Embryophyta</taxon>
        <taxon>Tracheophyta</taxon>
        <taxon>Spermatophyta</taxon>
        <taxon>Magnoliopsida</taxon>
        <taxon>Liliopsida</taxon>
        <taxon>Poales</taxon>
        <taxon>Poaceae</taxon>
        <taxon>PACMAD clade</taxon>
        <taxon>Panicoideae</taxon>
        <taxon>Andropogonodae</taxon>
        <taxon>Andropogoneae</taxon>
        <taxon>Tripsacinae</taxon>
        <taxon>Zea</taxon>
    </lineage>
</organism>
<dbReference type="PANTHER" id="PTHR43735:SF3">
    <property type="entry name" value="FERROPTOSIS SUPPRESSOR PROTEIN 1"/>
    <property type="match status" value="1"/>
</dbReference>
<gene>
    <name evidence="7" type="ORF">ZEAMMB73_Zm00001d021758</name>
</gene>
<evidence type="ECO:0000256" key="4">
    <source>
        <dbReference type="ARBA" id="ARBA00023002"/>
    </source>
</evidence>
<keyword evidence="2" id="KW-0285">Flavoprotein</keyword>
<evidence type="ECO:0000256" key="5">
    <source>
        <dbReference type="SAM" id="MobiDB-lite"/>
    </source>
</evidence>
<protein>
    <submittedName>
        <fullName evidence="7">FAD/NAD(P)-binding oxidoreductase family protein</fullName>
    </submittedName>
</protein>
<dbReference type="InterPro" id="IPR023753">
    <property type="entry name" value="FAD/NAD-binding_dom"/>
</dbReference>
<feature type="domain" description="FAD/NAD(P)-binding" evidence="6">
    <location>
        <begin position="89"/>
        <end position="152"/>
    </location>
</feature>
<dbReference type="GO" id="GO:0016491">
    <property type="term" value="F:oxidoreductase activity"/>
    <property type="evidence" value="ECO:0007669"/>
    <property type="project" value="UniProtKB-KW"/>
</dbReference>
<sequence>MLRRALRAQSPAREAPSSIRPPTSTRKSLHTCYLPSSDDDRKDYLEIPWAELRSMVEPSFAERSLIYHKDYLSDATIVTSSAVNITEHAVLTTDGHSLPYDYLIIATGHALASPASRAERINEFQRDNGKIESSESVLIIGGGPTGVELAGEIVVDYPGKRRRNSIADCHFVCIGKPLSSSWLHDTILKESLDSKGRVMVEKDLRVKGFNNIFAIGDITDIPVGFLIVPTTIHYLNL</sequence>
<dbReference type="STRING" id="4577.A0A1D6IF39"/>
<dbReference type="SUPFAM" id="SSF51905">
    <property type="entry name" value="FAD/NAD(P)-binding domain"/>
    <property type="match status" value="1"/>
</dbReference>
<dbReference type="Gene3D" id="3.50.50.100">
    <property type="match status" value="1"/>
</dbReference>
<dbReference type="InParanoid" id="A0A1D6IF39"/>
<keyword evidence="4" id="KW-0560">Oxidoreductase</keyword>
<evidence type="ECO:0000256" key="3">
    <source>
        <dbReference type="ARBA" id="ARBA00022827"/>
    </source>
</evidence>
<dbReference type="SMR" id="A0A1D6IF39"/>
<dbReference type="AlphaFoldDB" id="A0A1D6IF39"/>
<reference evidence="7" key="1">
    <citation type="submission" date="2015-12" db="EMBL/GenBank/DDBJ databases">
        <title>Update maize B73 reference genome by single molecule sequencing technologies.</title>
        <authorList>
            <consortium name="Maize Genome Sequencing Project"/>
            <person name="Ware D."/>
        </authorList>
    </citation>
    <scope>NUCLEOTIDE SEQUENCE [LARGE SCALE GENOMIC DNA]</scope>
    <source>
        <tissue evidence="7">Seedling</tissue>
    </source>
</reference>
<dbReference type="EMBL" id="CM007650">
    <property type="protein sequence ID" value="ONM58290.1"/>
    <property type="molecule type" value="Genomic_DNA"/>
</dbReference>
<dbReference type="InterPro" id="IPR036188">
    <property type="entry name" value="FAD/NAD-bd_sf"/>
</dbReference>
<name>A0A1D6IF39_MAIZE</name>